<evidence type="ECO:0000256" key="4">
    <source>
        <dbReference type="RuleBase" id="RU003560"/>
    </source>
</evidence>
<keyword evidence="6" id="KW-1185">Reference proteome</keyword>
<evidence type="ECO:0000313" key="5">
    <source>
        <dbReference type="EMBL" id="GJD52541.1"/>
    </source>
</evidence>
<dbReference type="GO" id="GO:0008483">
    <property type="term" value="F:transaminase activity"/>
    <property type="evidence" value="ECO:0007669"/>
    <property type="project" value="UniProtKB-KW"/>
</dbReference>
<keyword evidence="5" id="KW-0032">Aminotransferase</keyword>
<dbReference type="RefSeq" id="WP_128560628.1">
    <property type="nucleotide sequence ID" value="NZ_BPQH01000020.1"/>
</dbReference>
<evidence type="ECO:0000256" key="2">
    <source>
        <dbReference type="ARBA" id="ARBA00008954"/>
    </source>
</evidence>
<dbReference type="InterPro" id="IPR015421">
    <property type="entry name" value="PyrdxlP-dep_Trfase_major"/>
</dbReference>
<keyword evidence="5" id="KW-0808">Transferase</keyword>
<organism evidence="5 6">
    <name type="scientific">Methylobacterium crusticola</name>
    <dbReference type="NCBI Taxonomy" id="1697972"/>
    <lineage>
        <taxon>Bacteria</taxon>
        <taxon>Pseudomonadati</taxon>
        <taxon>Pseudomonadota</taxon>
        <taxon>Alphaproteobacteria</taxon>
        <taxon>Hyphomicrobiales</taxon>
        <taxon>Methylobacteriaceae</taxon>
        <taxon>Methylobacterium</taxon>
    </lineage>
</organism>
<gene>
    <name evidence="5" type="primary">argD</name>
    <name evidence="5" type="ORF">OPKNFCMD_5307</name>
</gene>
<comment type="similarity">
    <text evidence="2 4">Belongs to the class-III pyridoxal-phosphate-dependent aminotransferase family.</text>
</comment>
<comment type="caution">
    <text evidence="5">The sequence shown here is derived from an EMBL/GenBank/DDBJ whole genome shotgun (WGS) entry which is preliminary data.</text>
</comment>
<dbReference type="Gene3D" id="3.40.640.10">
    <property type="entry name" value="Type I PLP-dependent aspartate aminotransferase-like (Major domain)"/>
    <property type="match status" value="1"/>
</dbReference>
<dbReference type="EMBL" id="BPQH01000020">
    <property type="protein sequence ID" value="GJD52541.1"/>
    <property type="molecule type" value="Genomic_DNA"/>
</dbReference>
<dbReference type="Pfam" id="PF00202">
    <property type="entry name" value="Aminotran_3"/>
    <property type="match status" value="1"/>
</dbReference>
<dbReference type="PANTHER" id="PTHR45688:SF13">
    <property type="entry name" value="ALANINE--GLYOXYLATE AMINOTRANSFERASE 2-LIKE"/>
    <property type="match status" value="1"/>
</dbReference>
<dbReference type="PANTHER" id="PTHR45688">
    <property type="match status" value="1"/>
</dbReference>
<proteinExistence type="inferred from homology"/>
<reference evidence="5" key="1">
    <citation type="journal article" date="2021" name="Front. Microbiol.">
        <title>Comprehensive Comparative Genomics and Phenotyping of Methylobacterium Species.</title>
        <authorList>
            <person name="Alessa O."/>
            <person name="Ogura Y."/>
            <person name="Fujitani Y."/>
            <person name="Takami H."/>
            <person name="Hayashi T."/>
            <person name="Sahin N."/>
            <person name="Tani A."/>
        </authorList>
    </citation>
    <scope>NUCLEOTIDE SEQUENCE</scope>
    <source>
        <strain evidence="5">KCTC 52305</strain>
    </source>
</reference>
<evidence type="ECO:0000256" key="3">
    <source>
        <dbReference type="ARBA" id="ARBA00022898"/>
    </source>
</evidence>
<dbReference type="PROSITE" id="PS00600">
    <property type="entry name" value="AA_TRANSFER_CLASS_3"/>
    <property type="match status" value="1"/>
</dbReference>
<dbReference type="InterPro" id="IPR015424">
    <property type="entry name" value="PyrdxlP-dep_Trfase"/>
</dbReference>
<name>A0ABQ4R5E6_9HYPH</name>
<dbReference type="CDD" id="cd00610">
    <property type="entry name" value="OAT_like"/>
    <property type="match status" value="1"/>
</dbReference>
<dbReference type="InterPro" id="IPR049704">
    <property type="entry name" value="Aminotrans_3_PPA_site"/>
</dbReference>
<dbReference type="PIRSF" id="PIRSF000521">
    <property type="entry name" value="Transaminase_4ab_Lys_Orn"/>
    <property type="match status" value="1"/>
</dbReference>
<dbReference type="Gene3D" id="3.90.1150.10">
    <property type="entry name" value="Aspartate Aminotransferase, domain 1"/>
    <property type="match status" value="1"/>
</dbReference>
<sequence length="418" mass="43960">MTPQAAEDPSLHRLLDRRARSMGPTYRLFYDEPLHVVTGRGVWLEDAAGRRYLDAYNNVPVVGHCHPRVVDALSRQAATLNTHTRYANELPVLLAERLLATLPSEFGNVVFTCSGSESNEFACRIAMGVTGATGFIVTAHAYHGTTARLAGMSPSGGRPLGRDVFTVDAPAPDEPPEALADRVRDCIGRMAQAGVRPAGLMVDSVMATDGVVVGPAGCLRLAADAIRAAGGLSIADEVQSGFGRCGAMWGFSRHGVVPDIVTMGKPMGNGHPIGALAARREIMAAFAATRGYFNTFGGNTVSCAVGLAVLDVIQDEDLVGHARNAGARFHRRLQGLEARHRHVAVRGAGLFFGVEVGGGDDAAGSRARRVVNAMRRAGVLIGATGPKGSVLKIRPPLPVAEEELDTIVSALDAALHDA</sequence>
<reference evidence="5" key="2">
    <citation type="submission" date="2021-08" db="EMBL/GenBank/DDBJ databases">
        <authorList>
            <person name="Tani A."/>
            <person name="Ola A."/>
            <person name="Ogura Y."/>
            <person name="Katsura K."/>
            <person name="Hayashi T."/>
        </authorList>
    </citation>
    <scope>NUCLEOTIDE SEQUENCE</scope>
    <source>
        <strain evidence="5">KCTC 52305</strain>
    </source>
</reference>
<dbReference type="Proteomes" id="UP001055167">
    <property type="component" value="Unassembled WGS sequence"/>
</dbReference>
<evidence type="ECO:0000256" key="1">
    <source>
        <dbReference type="ARBA" id="ARBA00001933"/>
    </source>
</evidence>
<evidence type="ECO:0000313" key="6">
    <source>
        <dbReference type="Proteomes" id="UP001055167"/>
    </source>
</evidence>
<protein>
    <submittedName>
        <fullName evidence="5">Acetylornithine aminotransferase</fullName>
    </submittedName>
</protein>
<dbReference type="InterPro" id="IPR015422">
    <property type="entry name" value="PyrdxlP-dep_Trfase_small"/>
</dbReference>
<comment type="cofactor">
    <cofactor evidence="1">
        <name>pyridoxal 5'-phosphate</name>
        <dbReference type="ChEBI" id="CHEBI:597326"/>
    </cofactor>
</comment>
<accession>A0ABQ4R5E6</accession>
<dbReference type="SUPFAM" id="SSF53383">
    <property type="entry name" value="PLP-dependent transferases"/>
    <property type="match status" value="1"/>
</dbReference>
<dbReference type="InterPro" id="IPR005814">
    <property type="entry name" value="Aminotrans_3"/>
</dbReference>
<keyword evidence="3 4" id="KW-0663">Pyridoxal phosphate</keyword>